<protein>
    <submittedName>
        <fullName evidence="4">ABC transporter substrate-binding protein</fullName>
    </submittedName>
</protein>
<organism evidence="4 5">
    <name type="scientific">Paenacidovorax monticola</name>
    <dbReference type="NCBI Taxonomy" id="1926868"/>
    <lineage>
        <taxon>Bacteria</taxon>
        <taxon>Pseudomonadati</taxon>
        <taxon>Pseudomonadota</taxon>
        <taxon>Betaproteobacteria</taxon>
        <taxon>Burkholderiales</taxon>
        <taxon>Comamonadaceae</taxon>
        <taxon>Paenacidovorax</taxon>
    </lineage>
</organism>
<evidence type="ECO:0000259" key="3">
    <source>
        <dbReference type="Pfam" id="PF00496"/>
    </source>
</evidence>
<feature type="domain" description="Solute-binding protein family 5" evidence="3">
    <location>
        <begin position="108"/>
        <end position="470"/>
    </location>
</feature>
<dbReference type="KEGG" id="amon:H9L24_01705"/>
<dbReference type="GO" id="GO:0030288">
    <property type="term" value="C:outer membrane-bounded periplasmic space"/>
    <property type="evidence" value="ECO:0007669"/>
    <property type="project" value="UniProtKB-ARBA"/>
</dbReference>
<dbReference type="PANTHER" id="PTHR30290:SF38">
    <property type="entry name" value="D,D-DIPEPTIDE-BINDING PERIPLASMIC PROTEIN DDPA-RELATED"/>
    <property type="match status" value="1"/>
</dbReference>
<evidence type="ECO:0000256" key="1">
    <source>
        <dbReference type="ARBA" id="ARBA00005695"/>
    </source>
</evidence>
<dbReference type="Pfam" id="PF00496">
    <property type="entry name" value="SBP_bac_5"/>
    <property type="match status" value="1"/>
</dbReference>
<dbReference type="GO" id="GO:0015833">
    <property type="term" value="P:peptide transport"/>
    <property type="evidence" value="ECO:0007669"/>
    <property type="project" value="TreeGrafter"/>
</dbReference>
<dbReference type="AlphaFoldDB" id="A0A7H0HGS6"/>
<keyword evidence="2" id="KW-0732">Signal</keyword>
<dbReference type="Proteomes" id="UP000516057">
    <property type="component" value="Chromosome"/>
</dbReference>
<dbReference type="InterPro" id="IPR030678">
    <property type="entry name" value="Peptide/Ni-bd"/>
</dbReference>
<dbReference type="SUPFAM" id="SSF53850">
    <property type="entry name" value="Periplasmic binding protein-like II"/>
    <property type="match status" value="1"/>
</dbReference>
<dbReference type="PIRSF" id="PIRSF002741">
    <property type="entry name" value="MppA"/>
    <property type="match status" value="1"/>
</dbReference>
<accession>A0A7H0HGS6</accession>
<proteinExistence type="inferred from homology"/>
<evidence type="ECO:0000256" key="2">
    <source>
        <dbReference type="ARBA" id="ARBA00022729"/>
    </source>
</evidence>
<reference evidence="4 5" key="1">
    <citation type="submission" date="2020-08" db="EMBL/GenBank/DDBJ databases">
        <title>Genome sequence of Acidovorax monticola KACC 19171T.</title>
        <authorList>
            <person name="Hyun D.-W."/>
            <person name="Bae J.-W."/>
        </authorList>
    </citation>
    <scope>NUCLEOTIDE SEQUENCE [LARGE SCALE GENOMIC DNA]</scope>
    <source>
        <strain evidence="4 5">KACC 19171</strain>
    </source>
</reference>
<evidence type="ECO:0000313" key="4">
    <source>
        <dbReference type="EMBL" id="QNP59742.1"/>
    </source>
</evidence>
<evidence type="ECO:0000313" key="5">
    <source>
        <dbReference type="Proteomes" id="UP000516057"/>
    </source>
</evidence>
<sequence length="559" mass="61203">MRPACLDAPICSLPPRRALPRLDALLDLSNLGVCLVSFPSLLSRALGLFLALAGAAALAQPRHGGTLEWAMNPVPSSLIPLTTSAGGNAEIGPKVVEGLLTYDWNLAPRPQLATAWSVSKDGLQYSFQLRKGVKWHDGKDFTSADVAFSLLTLKQVHPRGRGTFANVTEVRTPDAHTAVVVLSKPAPYLLTALAATESPIVPKHLYEGSDIATSKYNSAPVGTGPFVFKEWVQGSHVLLERNPNYWDKPKPYLDKIVVRFITDSVARAAALESGSVQLGSGSGGIPLSDVERFKKLPGLAIDTRISPYVGNHQQLYFNLDTPALQNIEVRRAIAQAIDVNAYANIVWYGHGQTSATPIGKHSRYHDASVQRIAYNPRQAEAALDAAGYRRAGSAPRLKLRVLYNPFVERRSADFVRQSLARVGIDAEVESYDFATYVTKAYKDRAWDITLESLTNIFDPTVGVQRIFWSKNFQVGLPFSNAPHYVNPRVDELLEAAAIEVNESRRAQLFADFQKAVSADIPSIEFGANPNITVLAKQVRDYAPTGEHVRGSFADLYFAR</sequence>
<gene>
    <name evidence="4" type="ORF">H9L24_01705</name>
</gene>
<comment type="similarity">
    <text evidence="1">Belongs to the bacterial solute-binding protein 5 family.</text>
</comment>
<dbReference type="PANTHER" id="PTHR30290">
    <property type="entry name" value="PERIPLASMIC BINDING COMPONENT OF ABC TRANSPORTER"/>
    <property type="match status" value="1"/>
</dbReference>
<dbReference type="GO" id="GO:0043190">
    <property type="term" value="C:ATP-binding cassette (ABC) transporter complex"/>
    <property type="evidence" value="ECO:0007669"/>
    <property type="project" value="InterPro"/>
</dbReference>
<name>A0A7H0HGS6_9BURK</name>
<dbReference type="CDD" id="cd08517">
    <property type="entry name" value="PBP2_NikA_DppA_OppA_like_13"/>
    <property type="match status" value="1"/>
</dbReference>
<dbReference type="EMBL" id="CP060790">
    <property type="protein sequence ID" value="QNP59742.1"/>
    <property type="molecule type" value="Genomic_DNA"/>
</dbReference>
<keyword evidence="5" id="KW-1185">Reference proteome</keyword>
<dbReference type="InterPro" id="IPR039424">
    <property type="entry name" value="SBP_5"/>
</dbReference>
<dbReference type="Gene3D" id="3.10.105.10">
    <property type="entry name" value="Dipeptide-binding Protein, Domain 3"/>
    <property type="match status" value="1"/>
</dbReference>
<dbReference type="InterPro" id="IPR000914">
    <property type="entry name" value="SBP_5_dom"/>
</dbReference>
<dbReference type="Gene3D" id="3.40.190.10">
    <property type="entry name" value="Periplasmic binding protein-like II"/>
    <property type="match status" value="1"/>
</dbReference>
<dbReference type="GO" id="GO:1904680">
    <property type="term" value="F:peptide transmembrane transporter activity"/>
    <property type="evidence" value="ECO:0007669"/>
    <property type="project" value="TreeGrafter"/>
</dbReference>